<protein>
    <submittedName>
        <fullName evidence="1">Uncharacterized protein</fullName>
    </submittedName>
</protein>
<keyword evidence="2" id="KW-1185">Reference proteome</keyword>
<gene>
    <name evidence="1" type="ORF">CJD50_14390</name>
</gene>
<name>A0A2A2MAD1_9GAMM</name>
<organism evidence="1 2">
    <name type="scientific">Hafnia paralvei</name>
    <dbReference type="NCBI Taxonomy" id="546367"/>
    <lineage>
        <taxon>Bacteria</taxon>
        <taxon>Pseudomonadati</taxon>
        <taxon>Pseudomonadota</taxon>
        <taxon>Gammaproteobacteria</taxon>
        <taxon>Enterobacterales</taxon>
        <taxon>Hafniaceae</taxon>
        <taxon>Hafnia</taxon>
    </lineage>
</organism>
<dbReference type="RefSeq" id="WP_095661636.1">
    <property type="nucleotide sequence ID" value="NZ_NQMS01000006.1"/>
</dbReference>
<dbReference type="EMBL" id="NQMS01000006">
    <property type="protein sequence ID" value="PAV95624.1"/>
    <property type="molecule type" value="Genomic_DNA"/>
</dbReference>
<sequence length="228" mass="24448">MAGQLDEAAKQILGTLLADFTDRGLGADDLKNSYVGPTLDALATAVCNTEDITKVDFEIAFSDLEKGNLVKTGPRVMYENDPNSGVFFIGSYSKREYACLSENGYKAARKAPNKPARINKVVNNLHISGGQFGNLQVSTGSHAQQSMNINNGTDSGVVSQLIAILEAQGQRVTSEQREDIESAISEAEQGNAGTAKSFLAKVCGPMWESLQPVMWPIVGEIVKKSIGF</sequence>
<reference evidence="1 2" key="1">
    <citation type="submission" date="2017-08" db="EMBL/GenBank/DDBJ databases">
        <title>Draft Genome Sequence of Hafnia alvei CITHA-6 Isolated from Raw Bovine Milk.</title>
        <authorList>
            <person name="Culligan E.P."/>
            <person name="Mcsweeney A."/>
            <person name="O'Doherty C."/>
            <person name="Gleeson E."/>
            <person name="O'Riordan D."/>
            <person name="Sleator R.D."/>
        </authorList>
    </citation>
    <scope>NUCLEOTIDE SEQUENCE [LARGE SCALE GENOMIC DNA]</scope>
    <source>
        <strain evidence="1 2">CITHA-6</strain>
    </source>
</reference>
<dbReference type="OrthoDB" id="6621503at2"/>
<comment type="caution">
    <text evidence="1">The sequence shown here is derived from an EMBL/GenBank/DDBJ whole genome shotgun (WGS) entry which is preliminary data.</text>
</comment>
<dbReference type="AlphaFoldDB" id="A0A2A2MAD1"/>
<accession>A0A2A2MAD1</accession>
<evidence type="ECO:0000313" key="2">
    <source>
        <dbReference type="Proteomes" id="UP000218796"/>
    </source>
</evidence>
<proteinExistence type="predicted"/>
<evidence type="ECO:0000313" key="1">
    <source>
        <dbReference type="EMBL" id="PAV95624.1"/>
    </source>
</evidence>
<dbReference type="Proteomes" id="UP000218796">
    <property type="component" value="Unassembled WGS sequence"/>
</dbReference>